<dbReference type="Gene3D" id="1.10.260.40">
    <property type="entry name" value="lambda repressor-like DNA-binding domains"/>
    <property type="match status" value="1"/>
</dbReference>
<evidence type="ECO:0000256" key="1">
    <source>
        <dbReference type="ARBA" id="ARBA00023015"/>
    </source>
</evidence>
<dbReference type="Gene3D" id="3.40.50.2300">
    <property type="match status" value="2"/>
</dbReference>
<dbReference type="Pfam" id="PF13377">
    <property type="entry name" value="Peripla_BP_3"/>
    <property type="match status" value="1"/>
</dbReference>
<gene>
    <name evidence="5" type="ordered locus">Cwoe_4547</name>
</gene>
<dbReference type="InterPro" id="IPR010982">
    <property type="entry name" value="Lambda_DNA-bd_dom_sf"/>
</dbReference>
<dbReference type="GO" id="GO:0000976">
    <property type="term" value="F:transcription cis-regulatory region binding"/>
    <property type="evidence" value="ECO:0007669"/>
    <property type="project" value="TreeGrafter"/>
</dbReference>
<dbReference type="SUPFAM" id="SSF53822">
    <property type="entry name" value="Periplasmic binding protein-like I"/>
    <property type="match status" value="1"/>
</dbReference>
<feature type="domain" description="HTH lacI-type" evidence="4">
    <location>
        <begin position="11"/>
        <end position="65"/>
    </location>
</feature>
<evidence type="ECO:0000259" key="4">
    <source>
        <dbReference type="PROSITE" id="PS50932"/>
    </source>
</evidence>
<dbReference type="PANTHER" id="PTHR30146">
    <property type="entry name" value="LACI-RELATED TRANSCRIPTIONAL REPRESSOR"/>
    <property type="match status" value="1"/>
</dbReference>
<dbReference type="GO" id="GO:0003700">
    <property type="term" value="F:DNA-binding transcription factor activity"/>
    <property type="evidence" value="ECO:0007669"/>
    <property type="project" value="TreeGrafter"/>
</dbReference>
<evidence type="ECO:0000256" key="2">
    <source>
        <dbReference type="ARBA" id="ARBA00023125"/>
    </source>
</evidence>
<dbReference type="CDD" id="cd06267">
    <property type="entry name" value="PBP1_LacI_sugar_binding-like"/>
    <property type="match status" value="1"/>
</dbReference>
<protein>
    <submittedName>
        <fullName evidence="5">Transcriptional regulator, LacI family</fullName>
    </submittedName>
</protein>
<organism evidence="5 6">
    <name type="scientific">Conexibacter woesei (strain DSM 14684 / CCUG 47730 / CIP 108061 / JCM 11494 / NBRC 100937 / ID131577)</name>
    <dbReference type="NCBI Taxonomy" id="469383"/>
    <lineage>
        <taxon>Bacteria</taxon>
        <taxon>Bacillati</taxon>
        <taxon>Actinomycetota</taxon>
        <taxon>Thermoleophilia</taxon>
        <taxon>Solirubrobacterales</taxon>
        <taxon>Conexibacteraceae</taxon>
        <taxon>Conexibacter</taxon>
    </lineage>
</organism>
<dbReference type="PROSITE" id="PS50932">
    <property type="entry name" value="HTH_LACI_2"/>
    <property type="match status" value="1"/>
</dbReference>
<dbReference type="PANTHER" id="PTHR30146:SF153">
    <property type="entry name" value="LACTOSE OPERON REPRESSOR"/>
    <property type="match status" value="1"/>
</dbReference>
<dbReference type="SMART" id="SM00354">
    <property type="entry name" value="HTH_LACI"/>
    <property type="match status" value="1"/>
</dbReference>
<dbReference type="RefSeq" id="WP_012936011.1">
    <property type="nucleotide sequence ID" value="NC_013739.1"/>
</dbReference>
<dbReference type="Proteomes" id="UP000008229">
    <property type="component" value="Chromosome"/>
</dbReference>
<dbReference type="CDD" id="cd01392">
    <property type="entry name" value="HTH_LacI"/>
    <property type="match status" value="1"/>
</dbReference>
<name>D3F8W5_CONWI</name>
<dbReference type="OrthoDB" id="59108at2"/>
<dbReference type="SUPFAM" id="SSF47413">
    <property type="entry name" value="lambda repressor-like DNA-binding domains"/>
    <property type="match status" value="1"/>
</dbReference>
<dbReference type="InterPro" id="IPR028082">
    <property type="entry name" value="Peripla_BP_I"/>
</dbReference>
<keyword evidence="1" id="KW-0805">Transcription regulation</keyword>
<dbReference type="HOGENOM" id="CLU_037628_6_1_11"/>
<evidence type="ECO:0000313" key="5">
    <source>
        <dbReference type="EMBL" id="ADB52960.1"/>
    </source>
</evidence>
<evidence type="ECO:0000256" key="3">
    <source>
        <dbReference type="ARBA" id="ARBA00023163"/>
    </source>
</evidence>
<reference evidence="6" key="2">
    <citation type="submission" date="2010-01" db="EMBL/GenBank/DDBJ databases">
        <title>The complete genome of Conexibacter woesei DSM 14684.</title>
        <authorList>
            <consortium name="US DOE Joint Genome Institute (JGI-PGF)"/>
            <person name="Lucas S."/>
            <person name="Copeland A."/>
            <person name="Lapidus A."/>
            <person name="Glavina del Rio T."/>
            <person name="Dalin E."/>
            <person name="Tice H."/>
            <person name="Bruce D."/>
            <person name="Goodwin L."/>
            <person name="Pitluck S."/>
            <person name="Kyrpides N."/>
            <person name="Mavromatis K."/>
            <person name="Ivanova N."/>
            <person name="Mikhailova N."/>
            <person name="Chertkov O."/>
            <person name="Brettin T."/>
            <person name="Detter J.C."/>
            <person name="Han C."/>
            <person name="Larimer F."/>
            <person name="Land M."/>
            <person name="Hauser L."/>
            <person name="Markowitz V."/>
            <person name="Cheng J.-F."/>
            <person name="Hugenholtz P."/>
            <person name="Woyke T."/>
            <person name="Wu D."/>
            <person name="Pukall R."/>
            <person name="Steenblock K."/>
            <person name="Schneider S."/>
            <person name="Klenk H.-P."/>
            <person name="Eisen J.A."/>
        </authorList>
    </citation>
    <scope>NUCLEOTIDE SEQUENCE [LARGE SCALE GENOMIC DNA]</scope>
    <source>
        <strain evidence="6">DSM 14684 / CIP 108061 / JCM 11494 / NBRC 100937 / ID131577</strain>
    </source>
</reference>
<proteinExistence type="predicted"/>
<keyword evidence="2" id="KW-0238">DNA-binding</keyword>
<dbReference type="InterPro" id="IPR000843">
    <property type="entry name" value="HTH_LacI"/>
</dbReference>
<dbReference type="EMBL" id="CP001854">
    <property type="protein sequence ID" value="ADB52960.1"/>
    <property type="molecule type" value="Genomic_DNA"/>
</dbReference>
<reference evidence="5 6" key="1">
    <citation type="journal article" date="2010" name="Stand. Genomic Sci.">
        <title>Complete genome sequence of Conexibacter woesei type strain (ID131577).</title>
        <authorList>
            <person name="Pukall R."/>
            <person name="Lapidus A."/>
            <person name="Glavina Del Rio T."/>
            <person name="Copeland A."/>
            <person name="Tice H."/>
            <person name="Cheng J.-F."/>
            <person name="Lucas S."/>
            <person name="Chen F."/>
            <person name="Nolan M."/>
            <person name="Bruce D."/>
            <person name="Goodwin L."/>
            <person name="Pitluck S."/>
            <person name="Mavromatis K."/>
            <person name="Ivanova N."/>
            <person name="Ovchinnikova G."/>
            <person name="Pati A."/>
            <person name="Chen A."/>
            <person name="Palaniappan K."/>
            <person name="Land M."/>
            <person name="Hauser L."/>
            <person name="Chang Y.-J."/>
            <person name="Jeffries C.D."/>
            <person name="Chain P."/>
            <person name="Meincke L."/>
            <person name="Sims D."/>
            <person name="Brettin T."/>
            <person name="Detter J.C."/>
            <person name="Rohde M."/>
            <person name="Goeker M."/>
            <person name="Bristow J."/>
            <person name="Eisen J.A."/>
            <person name="Markowitz V."/>
            <person name="Kyrpides N.C."/>
            <person name="Klenk H.-P."/>
            <person name="Hugenholtz P."/>
        </authorList>
    </citation>
    <scope>NUCLEOTIDE SEQUENCE [LARGE SCALE GENOMIC DNA]</scope>
    <source>
        <strain evidence="6">DSM 14684 / CIP 108061 / JCM 11494 / NBRC 100937 / ID131577</strain>
    </source>
</reference>
<dbReference type="eggNOG" id="COG1609">
    <property type="taxonomic scope" value="Bacteria"/>
</dbReference>
<dbReference type="InterPro" id="IPR046335">
    <property type="entry name" value="LacI/GalR-like_sensor"/>
</dbReference>
<dbReference type="Pfam" id="PF00356">
    <property type="entry name" value="LacI"/>
    <property type="match status" value="1"/>
</dbReference>
<dbReference type="AlphaFoldDB" id="D3F8W5"/>
<keyword evidence="6" id="KW-1185">Reference proteome</keyword>
<sequence>MNDNRPAARRVSIRDIASAAGVSVTTVSHSLNGKGRVLPDTRARVLALAEELGYTANPHAQRLATGRHMTIAVQISGVGRKALVTDSAYFVDVLNSVSATALDHGYTAVLAAPDMGPRDIETFAVDGAIVIDPTGTEPLLQALSARGAPVVTTGRVLRDGVALSSVDNDLRKAATRVLDHFLEAGYERPAILTGPITRSYAADTLAAYEEWTAAHGIEPISVPARSGMSAAAAISAAEALLSHEPRPDAVYAMLDVLALATLHVARQRGLSVPGDLGIAGAVDSDGLRWADPPLTALNLHPARIGREAVELLTAVLADPVQAHRSVTVPTRLIPRASTARRG</sequence>
<accession>D3F8W5</accession>
<evidence type="ECO:0000313" key="6">
    <source>
        <dbReference type="Proteomes" id="UP000008229"/>
    </source>
</evidence>
<dbReference type="STRING" id="469383.Cwoe_4547"/>
<keyword evidence="3" id="KW-0804">Transcription</keyword>
<dbReference type="KEGG" id="cwo:Cwoe_4547"/>